<dbReference type="Pfam" id="PF02746">
    <property type="entry name" value="MR_MLE_N"/>
    <property type="match status" value="1"/>
</dbReference>
<sequence length="379" mass="41560">MEVASVEAIPLRRDLGERFANAQKWIDSREYCLVRVEADDGTVGWGECWGPTAGNRELVEEYVSPWLRGRDPRNVEQIHDDLVYKLRSSYHSYVPASVVSGVDIALWDLYGKAVGQPVSALVGGRRRDQVRAYATGHFWGDVEDFETLRADVVEEAEGHVAAGFDALKNKIGLSRIFGWGPEKDVELVRAIREAVGDDVRLMTDANHAYDVADARRVAEGLAELDVHFFEEPVPPRNIENYAAINEEVEVPLAGGECWAFQHEFDRVLDAGAVGYVQPDVTSAGGITSTRRVATMADAANVQCHPHVFGSAVALAASLQMLATIPGDPMLEFDRTPNPIREDLAVEPITNEGNSVPIPDSPGLGIEIDRDVLAEFRADA</sequence>
<organism evidence="3 4">
    <name type="scientific">Halorussus limi</name>
    <dbReference type="NCBI Taxonomy" id="2938695"/>
    <lineage>
        <taxon>Archaea</taxon>
        <taxon>Methanobacteriati</taxon>
        <taxon>Methanobacteriota</taxon>
        <taxon>Stenosarchaea group</taxon>
        <taxon>Halobacteria</taxon>
        <taxon>Halobacteriales</taxon>
        <taxon>Haladaptataceae</taxon>
        <taxon>Halorussus</taxon>
    </lineage>
</organism>
<dbReference type="KEGG" id="halx:M0R89_21380"/>
<dbReference type="Proteomes" id="UP000830729">
    <property type="component" value="Plasmid unnamed2"/>
</dbReference>
<evidence type="ECO:0000313" key="3">
    <source>
        <dbReference type="EMBL" id="UPV76749.1"/>
    </source>
</evidence>
<dbReference type="Gene3D" id="3.20.20.120">
    <property type="entry name" value="Enolase-like C-terminal domain"/>
    <property type="match status" value="1"/>
</dbReference>
<evidence type="ECO:0000313" key="4">
    <source>
        <dbReference type="Proteomes" id="UP000830729"/>
    </source>
</evidence>
<dbReference type="SMART" id="SM00922">
    <property type="entry name" value="MR_MLE"/>
    <property type="match status" value="1"/>
</dbReference>
<dbReference type="GO" id="GO:0016829">
    <property type="term" value="F:lyase activity"/>
    <property type="evidence" value="ECO:0007669"/>
    <property type="project" value="UniProtKB-KW"/>
</dbReference>
<dbReference type="GeneID" id="72187809"/>
<keyword evidence="4" id="KW-1185">Reference proteome</keyword>
<gene>
    <name evidence="3" type="ORF">M0R89_21380</name>
</gene>
<dbReference type="SFLD" id="SFLDG00179">
    <property type="entry name" value="mandelate_racemase"/>
    <property type="match status" value="1"/>
</dbReference>
<dbReference type="SFLD" id="SFLDS00001">
    <property type="entry name" value="Enolase"/>
    <property type="match status" value="1"/>
</dbReference>
<dbReference type="InterPro" id="IPR013342">
    <property type="entry name" value="Mandelate_racemase_C"/>
</dbReference>
<dbReference type="InterPro" id="IPR036849">
    <property type="entry name" value="Enolase-like_C_sf"/>
</dbReference>
<dbReference type="RefSeq" id="WP_248652782.1">
    <property type="nucleotide sequence ID" value="NZ_CP096661.1"/>
</dbReference>
<dbReference type="InterPro" id="IPR013341">
    <property type="entry name" value="Mandelate_racemase_N_dom"/>
</dbReference>
<reference evidence="3 4" key="1">
    <citation type="submission" date="2022-04" db="EMBL/GenBank/DDBJ databases">
        <title>Diverse halophilic archaea isolated from saline environments.</title>
        <authorList>
            <person name="Cui H.-L."/>
        </authorList>
    </citation>
    <scope>NUCLEOTIDE SEQUENCE [LARGE SCALE GENOMIC DNA]</scope>
    <source>
        <strain evidence="3 4">XZYJT49</strain>
        <plasmid evidence="3 4">unnamed2</plasmid>
    </source>
</reference>
<evidence type="ECO:0000256" key="1">
    <source>
        <dbReference type="ARBA" id="ARBA00023239"/>
    </source>
</evidence>
<dbReference type="EMBL" id="CP096661">
    <property type="protein sequence ID" value="UPV76749.1"/>
    <property type="molecule type" value="Genomic_DNA"/>
</dbReference>
<dbReference type="Pfam" id="PF13378">
    <property type="entry name" value="MR_MLE_C"/>
    <property type="match status" value="1"/>
</dbReference>
<dbReference type="InterPro" id="IPR034593">
    <property type="entry name" value="DgoD-like"/>
</dbReference>
<dbReference type="Gene3D" id="3.30.390.10">
    <property type="entry name" value="Enolase-like, N-terminal domain"/>
    <property type="match status" value="1"/>
</dbReference>
<evidence type="ECO:0000259" key="2">
    <source>
        <dbReference type="SMART" id="SM00922"/>
    </source>
</evidence>
<protein>
    <submittedName>
        <fullName evidence="3">Mandelate racemase/muconate lactonizing enzyme family protein</fullName>
    </submittedName>
</protein>
<keyword evidence="3" id="KW-0614">Plasmid</keyword>
<dbReference type="AlphaFoldDB" id="A0A8U0I0S1"/>
<geneLocation type="plasmid" evidence="3 4">
    <name>unnamed2</name>
</geneLocation>
<dbReference type="InterPro" id="IPR029065">
    <property type="entry name" value="Enolase_C-like"/>
</dbReference>
<keyword evidence="1" id="KW-0456">Lyase</keyword>
<dbReference type="SUPFAM" id="SSF51604">
    <property type="entry name" value="Enolase C-terminal domain-like"/>
    <property type="match status" value="1"/>
</dbReference>
<dbReference type="InterPro" id="IPR029017">
    <property type="entry name" value="Enolase-like_N"/>
</dbReference>
<dbReference type="PANTHER" id="PTHR48080">
    <property type="entry name" value="D-GALACTONATE DEHYDRATASE-RELATED"/>
    <property type="match status" value="1"/>
</dbReference>
<name>A0A8U0I0S1_9EURY</name>
<proteinExistence type="predicted"/>
<accession>A0A8U0I0S1</accession>
<feature type="domain" description="Mandelate racemase/muconate lactonizing enzyme C-terminal" evidence="2">
    <location>
        <begin position="149"/>
        <end position="251"/>
    </location>
</feature>
<dbReference type="SUPFAM" id="SSF54826">
    <property type="entry name" value="Enolase N-terminal domain-like"/>
    <property type="match status" value="1"/>
</dbReference>
<dbReference type="CDD" id="cd03316">
    <property type="entry name" value="MR_like"/>
    <property type="match status" value="1"/>
</dbReference>
<dbReference type="PANTHER" id="PTHR48080:SF2">
    <property type="entry name" value="D-GALACTONATE DEHYDRATASE"/>
    <property type="match status" value="1"/>
</dbReference>